<dbReference type="Proteomes" id="UP000223968">
    <property type="component" value="Unassembled WGS sequence"/>
</dbReference>
<organism evidence="2 3">
    <name type="scientific">Helicocarpus griseus UAMH5409</name>
    <dbReference type="NCBI Taxonomy" id="1447875"/>
    <lineage>
        <taxon>Eukaryota</taxon>
        <taxon>Fungi</taxon>
        <taxon>Dikarya</taxon>
        <taxon>Ascomycota</taxon>
        <taxon>Pezizomycotina</taxon>
        <taxon>Eurotiomycetes</taxon>
        <taxon>Eurotiomycetidae</taxon>
        <taxon>Onygenales</taxon>
        <taxon>Ajellomycetaceae</taxon>
        <taxon>Helicocarpus</taxon>
    </lineage>
</organism>
<protein>
    <submittedName>
        <fullName evidence="2">Uncharacterized protein</fullName>
    </submittedName>
</protein>
<feature type="region of interest" description="Disordered" evidence="1">
    <location>
        <begin position="21"/>
        <end position="53"/>
    </location>
</feature>
<dbReference type="OrthoDB" id="4188825at2759"/>
<evidence type="ECO:0000313" key="2">
    <source>
        <dbReference type="EMBL" id="PGH14283.1"/>
    </source>
</evidence>
<dbReference type="EMBL" id="PDNB01000036">
    <property type="protein sequence ID" value="PGH14283.1"/>
    <property type="molecule type" value="Genomic_DNA"/>
</dbReference>
<gene>
    <name evidence="2" type="ORF">AJ79_03105</name>
</gene>
<feature type="region of interest" description="Disordered" evidence="1">
    <location>
        <begin position="169"/>
        <end position="219"/>
    </location>
</feature>
<dbReference type="AlphaFoldDB" id="A0A2B7XZS4"/>
<keyword evidence="3" id="KW-1185">Reference proteome</keyword>
<dbReference type="STRING" id="1447875.A0A2B7XZS4"/>
<feature type="compositionally biased region" description="Low complexity" evidence="1">
    <location>
        <begin position="183"/>
        <end position="194"/>
    </location>
</feature>
<reference evidence="2 3" key="1">
    <citation type="submission" date="2017-10" db="EMBL/GenBank/DDBJ databases">
        <title>Comparative genomics in systemic dimorphic fungi from Ajellomycetaceae.</title>
        <authorList>
            <person name="Munoz J.F."/>
            <person name="Mcewen J.G."/>
            <person name="Clay O.K."/>
            <person name="Cuomo C.A."/>
        </authorList>
    </citation>
    <scope>NUCLEOTIDE SEQUENCE [LARGE SCALE GENOMIC DNA]</scope>
    <source>
        <strain evidence="2 3">UAMH5409</strain>
    </source>
</reference>
<comment type="caution">
    <text evidence="2">The sequence shown here is derived from an EMBL/GenBank/DDBJ whole genome shotgun (WGS) entry which is preliminary data.</text>
</comment>
<accession>A0A2B7XZS4</accession>
<sequence>MNPNPESPALQIKSAQGALHVPIILPESSPQHSTTSSSTTASRSSTPLSIYGPPSPPPKPVPWVWRCHLCQTQYPLGVTNRCLIDGHRYCSGHIAGKNTKSERRQGPCTSDFDYPGWSRMNAWQKKVSGAYGDKGRWAHGCFRDCIFPSACLHIPRLQMLGISHLSLKDGAESGGGSSTPKESSNPSPANSSSPLKPEAKKRYMVAGKRARPESTASLLDAPVLKRRKLSNASGRCPTLADTSGVLNRLSAGALNC</sequence>
<proteinExistence type="predicted"/>
<feature type="compositionally biased region" description="Low complexity" evidence="1">
    <location>
        <begin position="26"/>
        <end position="49"/>
    </location>
</feature>
<evidence type="ECO:0000313" key="3">
    <source>
        <dbReference type="Proteomes" id="UP000223968"/>
    </source>
</evidence>
<name>A0A2B7XZS4_9EURO</name>
<evidence type="ECO:0000256" key="1">
    <source>
        <dbReference type="SAM" id="MobiDB-lite"/>
    </source>
</evidence>